<evidence type="ECO:0000313" key="3">
    <source>
        <dbReference type="Proteomes" id="UP000324800"/>
    </source>
</evidence>
<dbReference type="AlphaFoldDB" id="A0A5J4TJ30"/>
<organism evidence="2 3">
    <name type="scientific">Streblomastix strix</name>
    <dbReference type="NCBI Taxonomy" id="222440"/>
    <lineage>
        <taxon>Eukaryota</taxon>
        <taxon>Metamonada</taxon>
        <taxon>Preaxostyla</taxon>
        <taxon>Oxymonadida</taxon>
        <taxon>Streblomastigidae</taxon>
        <taxon>Streblomastix</taxon>
    </lineage>
</organism>
<protein>
    <submittedName>
        <fullName evidence="2">Uncharacterized protein</fullName>
    </submittedName>
</protein>
<comment type="caution">
    <text evidence="2">The sequence shown here is derived from an EMBL/GenBank/DDBJ whole genome shotgun (WGS) entry which is preliminary data.</text>
</comment>
<dbReference type="Gene3D" id="1.20.920.20">
    <property type="match status" value="1"/>
</dbReference>
<sequence>MDFQIEGLRLCISISKPEKLNLSKAAANISKWFIAIVEFARVSEIIESMIQAEKVVQEKLNDLQEKFVVKQKLLQEVEDAIATVQIKFDAKIKESAETETKIVQTGRRITNAKRLKVVLDKGVRWNVPAILGQSQMKFGLGYLIASAT</sequence>
<dbReference type="PANTHER" id="PTHR45703:SF36">
    <property type="entry name" value="DYNEIN HEAVY CHAIN, CYTOPLASMIC"/>
    <property type="match status" value="1"/>
</dbReference>
<dbReference type="InterPro" id="IPR026983">
    <property type="entry name" value="DHC"/>
</dbReference>
<dbReference type="GO" id="GO:0045505">
    <property type="term" value="F:dynein intermediate chain binding"/>
    <property type="evidence" value="ECO:0007669"/>
    <property type="project" value="InterPro"/>
</dbReference>
<evidence type="ECO:0000256" key="1">
    <source>
        <dbReference type="SAM" id="Coils"/>
    </source>
</evidence>
<reference evidence="2 3" key="1">
    <citation type="submission" date="2019-03" db="EMBL/GenBank/DDBJ databases">
        <title>Single cell metagenomics reveals metabolic interactions within the superorganism composed of flagellate Streblomastix strix and complex community of Bacteroidetes bacteria on its surface.</title>
        <authorList>
            <person name="Treitli S.C."/>
            <person name="Kolisko M."/>
            <person name="Husnik F."/>
            <person name="Keeling P."/>
            <person name="Hampl V."/>
        </authorList>
    </citation>
    <scope>NUCLEOTIDE SEQUENCE [LARGE SCALE GENOMIC DNA]</scope>
    <source>
        <strain evidence="2">ST1C</strain>
    </source>
</reference>
<dbReference type="PANTHER" id="PTHR45703">
    <property type="entry name" value="DYNEIN HEAVY CHAIN"/>
    <property type="match status" value="1"/>
</dbReference>
<name>A0A5J4TJ30_9EUKA</name>
<gene>
    <name evidence="2" type="ORF">EZS28_046730</name>
</gene>
<dbReference type="GO" id="GO:0051959">
    <property type="term" value="F:dynein light intermediate chain binding"/>
    <property type="evidence" value="ECO:0007669"/>
    <property type="project" value="InterPro"/>
</dbReference>
<accession>A0A5J4TJ30</accession>
<dbReference type="GO" id="GO:0030286">
    <property type="term" value="C:dynein complex"/>
    <property type="evidence" value="ECO:0007669"/>
    <property type="project" value="InterPro"/>
</dbReference>
<feature type="coiled-coil region" evidence="1">
    <location>
        <begin position="46"/>
        <end position="80"/>
    </location>
</feature>
<evidence type="ECO:0000313" key="2">
    <source>
        <dbReference type="EMBL" id="KAA6357743.1"/>
    </source>
</evidence>
<dbReference type="EMBL" id="SNRW01030910">
    <property type="protein sequence ID" value="KAA6357743.1"/>
    <property type="molecule type" value="Genomic_DNA"/>
</dbReference>
<keyword evidence="1" id="KW-0175">Coiled coil</keyword>
<dbReference type="GO" id="GO:0007018">
    <property type="term" value="P:microtubule-based movement"/>
    <property type="evidence" value="ECO:0007669"/>
    <property type="project" value="InterPro"/>
</dbReference>
<dbReference type="Proteomes" id="UP000324800">
    <property type="component" value="Unassembled WGS sequence"/>
</dbReference>
<proteinExistence type="predicted"/>